<dbReference type="Proteomes" id="UP000593567">
    <property type="component" value="Unassembled WGS sequence"/>
</dbReference>
<dbReference type="PANTHER" id="PTHR18034:SF3">
    <property type="entry name" value="PRE-MRNA-SPLICING FACTOR CWC22 HOMOLOG"/>
    <property type="match status" value="1"/>
</dbReference>
<dbReference type="AlphaFoldDB" id="A0A7J7J077"/>
<evidence type="ECO:0000313" key="3">
    <source>
        <dbReference type="Proteomes" id="UP000593567"/>
    </source>
</evidence>
<dbReference type="EMBL" id="VXIV02003219">
    <property type="protein sequence ID" value="KAF6019579.1"/>
    <property type="molecule type" value="Genomic_DNA"/>
</dbReference>
<comment type="caution">
    <text evidence="2">The sequence shown here is derived from an EMBL/GenBank/DDBJ whole genome shotgun (WGS) entry which is preliminary data.</text>
</comment>
<evidence type="ECO:0000313" key="2">
    <source>
        <dbReference type="EMBL" id="KAF6019579.1"/>
    </source>
</evidence>
<dbReference type="Pfam" id="PF02854">
    <property type="entry name" value="MIF4G"/>
    <property type="match status" value="1"/>
</dbReference>
<sequence>MAWEALKKSINGLVNKVNVGNIKEIMYELLAENVIRGRGLLCRSIIQAQSASPTFTNVYAAVVAIVNSKFPQIGELLLKRLILQFRRGYRRSDKSICLSASQFIAHLVNQQVAHEVLALEVLTLLLEKATDDSVELAVGFLKECGKKLEEVSPKGNKCNM</sequence>
<reference evidence="2" key="1">
    <citation type="submission" date="2020-06" db="EMBL/GenBank/DDBJ databases">
        <title>Draft genome of Bugula neritina, a colonial animal packing powerful symbionts and potential medicines.</title>
        <authorList>
            <person name="Rayko M."/>
        </authorList>
    </citation>
    <scope>NUCLEOTIDE SEQUENCE [LARGE SCALE GENOMIC DNA]</scope>
    <source>
        <strain evidence="2">Kwan_BN1</strain>
    </source>
</reference>
<dbReference type="GO" id="GO:0003723">
    <property type="term" value="F:RNA binding"/>
    <property type="evidence" value="ECO:0007669"/>
    <property type="project" value="InterPro"/>
</dbReference>
<protein>
    <submittedName>
        <fullName evidence="2">CWC22</fullName>
    </submittedName>
</protein>
<name>A0A7J7J077_BUGNE</name>
<proteinExistence type="predicted"/>
<dbReference type="PANTHER" id="PTHR18034">
    <property type="entry name" value="CELL CYCLE CONTROL PROTEIN CWF22-RELATED"/>
    <property type="match status" value="1"/>
</dbReference>
<keyword evidence="3" id="KW-1185">Reference proteome</keyword>
<dbReference type="Gene3D" id="1.25.40.180">
    <property type="match status" value="1"/>
</dbReference>
<dbReference type="InterPro" id="IPR003890">
    <property type="entry name" value="MIF4G-like_typ-3"/>
</dbReference>
<dbReference type="GO" id="GO:0071013">
    <property type="term" value="C:catalytic step 2 spliceosome"/>
    <property type="evidence" value="ECO:0007669"/>
    <property type="project" value="TreeGrafter"/>
</dbReference>
<accession>A0A7J7J077</accession>
<dbReference type="InterPro" id="IPR050781">
    <property type="entry name" value="CWC22_splicing_factor"/>
</dbReference>
<dbReference type="SUPFAM" id="SSF48371">
    <property type="entry name" value="ARM repeat"/>
    <property type="match status" value="1"/>
</dbReference>
<evidence type="ECO:0000259" key="1">
    <source>
        <dbReference type="SMART" id="SM00543"/>
    </source>
</evidence>
<organism evidence="2 3">
    <name type="scientific">Bugula neritina</name>
    <name type="common">Brown bryozoan</name>
    <name type="synonym">Sertularia neritina</name>
    <dbReference type="NCBI Taxonomy" id="10212"/>
    <lineage>
        <taxon>Eukaryota</taxon>
        <taxon>Metazoa</taxon>
        <taxon>Spiralia</taxon>
        <taxon>Lophotrochozoa</taxon>
        <taxon>Bryozoa</taxon>
        <taxon>Gymnolaemata</taxon>
        <taxon>Cheilostomatida</taxon>
        <taxon>Flustrina</taxon>
        <taxon>Buguloidea</taxon>
        <taxon>Bugulidae</taxon>
        <taxon>Bugula</taxon>
    </lineage>
</organism>
<dbReference type="OrthoDB" id="1924287at2759"/>
<feature type="domain" description="MIF4G" evidence="1">
    <location>
        <begin position="7"/>
        <end position="157"/>
    </location>
</feature>
<dbReference type="InterPro" id="IPR016024">
    <property type="entry name" value="ARM-type_fold"/>
</dbReference>
<gene>
    <name evidence="2" type="ORF">EB796_022105</name>
</gene>
<dbReference type="SMART" id="SM00543">
    <property type="entry name" value="MIF4G"/>
    <property type="match status" value="1"/>
</dbReference>
<dbReference type="GO" id="GO:0000398">
    <property type="term" value="P:mRNA splicing, via spliceosome"/>
    <property type="evidence" value="ECO:0007669"/>
    <property type="project" value="TreeGrafter"/>
</dbReference>